<evidence type="ECO:0008006" key="4">
    <source>
        <dbReference type="Google" id="ProtNLM"/>
    </source>
</evidence>
<feature type="compositionally biased region" description="Basic and acidic residues" evidence="1">
    <location>
        <begin position="196"/>
        <end position="217"/>
    </location>
</feature>
<evidence type="ECO:0000313" key="2">
    <source>
        <dbReference type="EMBL" id="KAF6004723.1"/>
    </source>
</evidence>
<dbReference type="InterPro" id="IPR011993">
    <property type="entry name" value="PH-like_dom_sf"/>
</dbReference>
<feature type="region of interest" description="Disordered" evidence="1">
    <location>
        <begin position="184"/>
        <end position="217"/>
    </location>
</feature>
<keyword evidence="3" id="KW-1185">Reference proteome</keyword>
<evidence type="ECO:0000313" key="3">
    <source>
        <dbReference type="Proteomes" id="UP000530660"/>
    </source>
</evidence>
<evidence type="ECO:0000256" key="1">
    <source>
        <dbReference type="SAM" id="MobiDB-lite"/>
    </source>
</evidence>
<protein>
    <recommendedName>
        <fullName evidence="4">GRAM domain-containing protein</fullName>
    </recommendedName>
</protein>
<feature type="region of interest" description="Disordered" evidence="1">
    <location>
        <begin position="1"/>
        <end position="69"/>
    </location>
</feature>
<accession>A0A7J7INM2</accession>
<dbReference type="Gene3D" id="2.30.29.30">
    <property type="entry name" value="Pleckstrin-homology domain (PH domain)/Phosphotyrosine-binding domain (PTB)"/>
    <property type="match status" value="1"/>
</dbReference>
<sequence length="393" mass="42728">MATEEGASQVLSSKEPLAVVAPSESLAPLTPGVSEQQASTAEEPFFPASPAECAEEDKNEVDAAGEQSDDFLAARPVMESQSEKPSLPAAADELVERALDEDRSLASLLNADGPVRWPSAETLLHHVSCSLERRYLLYPGTMYITERYLCFKLSISHGPSFLEAAAAASASASSFLSFGYRSSPSTRIESAPVPNDEQRTSAVNEKEQFSSTRRGDMDASISPSINAHDVMASTSPPSRTGETGSATLWLVPFEAVTSVRKSSYLYLESALEVSTAFGLCNHTRYGGVFWTRPRSTPPAVKFLRFAAFSEPNRDAVYQYMMKAWMARLSLLALEGRLPLSIQDPGKQHPSAVSARPSGSPAPTLELELQTAPKCRRIARRPASIRRLRLVLRK</sequence>
<name>A0A7J7INM2_9RHOD</name>
<proteinExistence type="predicted"/>
<feature type="region of interest" description="Disordered" evidence="1">
    <location>
        <begin position="344"/>
        <end position="363"/>
    </location>
</feature>
<reference evidence="2 3" key="1">
    <citation type="journal article" date="2020" name="J. Phycol.">
        <title>Comparative genome analysis reveals Cyanidiococcus gen. nov., a new extremophilic red algal genus sister to Cyanidioschyzon (Cyanidioschyzonaceae, Rhodophyta).</title>
        <authorList>
            <person name="Liu S.-L."/>
            <person name="Chiang Y.-R."/>
            <person name="Yoon H.S."/>
            <person name="Fu H.-Y."/>
        </authorList>
    </citation>
    <scope>NUCLEOTIDE SEQUENCE [LARGE SCALE GENOMIC DNA]</scope>
    <source>
        <strain evidence="2 3">THAL066</strain>
    </source>
</reference>
<gene>
    <name evidence="2" type="ORF">F1559_000469</name>
</gene>
<dbReference type="AlphaFoldDB" id="A0A7J7INM2"/>
<dbReference type="EMBL" id="VWRR01000002">
    <property type="protein sequence ID" value="KAF6004723.1"/>
    <property type="molecule type" value="Genomic_DNA"/>
</dbReference>
<dbReference type="Proteomes" id="UP000530660">
    <property type="component" value="Unassembled WGS sequence"/>
</dbReference>
<comment type="caution">
    <text evidence="2">The sequence shown here is derived from an EMBL/GenBank/DDBJ whole genome shotgun (WGS) entry which is preliminary data.</text>
</comment>
<organism evidence="2 3">
    <name type="scientific">Cyanidiococcus yangmingshanensis</name>
    <dbReference type="NCBI Taxonomy" id="2690220"/>
    <lineage>
        <taxon>Eukaryota</taxon>
        <taxon>Rhodophyta</taxon>
        <taxon>Bangiophyceae</taxon>
        <taxon>Cyanidiales</taxon>
        <taxon>Cyanidiaceae</taxon>
        <taxon>Cyanidiococcus</taxon>
    </lineage>
</organism>